<dbReference type="Proteomes" id="UP000193144">
    <property type="component" value="Unassembled WGS sequence"/>
</dbReference>
<evidence type="ECO:0000256" key="4">
    <source>
        <dbReference type="PROSITE-ProRule" id="PRU00175"/>
    </source>
</evidence>
<dbReference type="AlphaFoldDB" id="A0A1Y1YDB9"/>
<sequence length="87" mass="9766">NTSRYTTAVRNAPADATCPICTDGKKPGEDLRKPRNCEHVFHLDCLDEWVNGTAENSNKCPVCRVEFTREQRQLARGDMANGRESGR</sequence>
<keyword evidence="7" id="KW-1185">Reference proteome</keyword>
<feature type="non-terminal residue" evidence="6">
    <location>
        <position position="1"/>
    </location>
</feature>
<dbReference type="Gene3D" id="3.30.40.10">
    <property type="entry name" value="Zinc/RING finger domain, C3HC4 (zinc finger)"/>
    <property type="match status" value="1"/>
</dbReference>
<protein>
    <recommendedName>
        <fullName evidence="5">RING-type domain-containing protein</fullName>
    </recommendedName>
</protein>
<dbReference type="SUPFAM" id="SSF57850">
    <property type="entry name" value="RING/U-box"/>
    <property type="match status" value="1"/>
</dbReference>
<feature type="non-terminal residue" evidence="6">
    <location>
        <position position="87"/>
    </location>
</feature>
<dbReference type="SMART" id="SM00184">
    <property type="entry name" value="RING"/>
    <property type="match status" value="1"/>
</dbReference>
<dbReference type="Pfam" id="PF13639">
    <property type="entry name" value="zf-RING_2"/>
    <property type="match status" value="1"/>
</dbReference>
<evidence type="ECO:0000259" key="5">
    <source>
        <dbReference type="PROSITE" id="PS50089"/>
    </source>
</evidence>
<dbReference type="SMART" id="SM00744">
    <property type="entry name" value="RINGv"/>
    <property type="match status" value="1"/>
</dbReference>
<dbReference type="EMBL" id="MCFA01000267">
    <property type="protein sequence ID" value="ORX95923.1"/>
    <property type="molecule type" value="Genomic_DNA"/>
</dbReference>
<evidence type="ECO:0000313" key="7">
    <source>
        <dbReference type="Proteomes" id="UP000193144"/>
    </source>
</evidence>
<dbReference type="InterPro" id="IPR001841">
    <property type="entry name" value="Znf_RING"/>
</dbReference>
<evidence type="ECO:0000313" key="6">
    <source>
        <dbReference type="EMBL" id="ORX95923.1"/>
    </source>
</evidence>
<evidence type="ECO:0000256" key="1">
    <source>
        <dbReference type="ARBA" id="ARBA00022723"/>
    </source>
</evidence>
<dbReference type="PROSITE" id="PS50089">
    <property type="entry name" value="ZF_RING_2"/>
    <property type="match status" value="1"/>
</dbReference>
<evidence type="ECO:0000256" key="3">
    <source>
        <dbReference type="ARBA" id="ARBA00022833"/>
    </source>
</evidence>
<dbReference type="InterPro" id="IPR013083">
    <property type="entry name" value="Znf_RING/FYVE/PHD"/>
</dbReference>
<proteinExistence type="predicted"/>
<accession>A0A1Y1YDB9</accession>
<organism evidence="6 7">
    <name type="scientific">Clohesyomyces aquaticus</name>
    <dbReference type="NCBI Taxonomy" id="1231657"/>
    <lineage>
        <taxon>Eukaryota</taxon>
        <taxon>Fungi</taxon>
        <taxon>Dikarya</taxon>
        <taxon>Ascomycota</taxon>
        <taxon>Pezizomycotina</taxon>
        <taxon>Dothideomycetes</taxon>
        <taxon>Pleosporomycetidae</taxon>
        <taxon>Pleosporales</taxon>
        <taxon>Lindgomycetaceae</taxon>
        <taxon>Clohesyomyces</taxon>
    </lineage>
</organism>
<feature type="domain" description="RING-type" evidence="5">
    <location>
        <begin position="18"/>
        <end position="64"/>
    </location>
</feature>
<keyword evidence="3" id="KW-0862">Zinc</keyword>
<dbReference type="InterPro" id="IPR011016">
    <property type="entry name" value="Znf_RING-CH"/>
</dbReference>
<dbReference type="GO" id="GO:0008270">
    <property type="term" value="F:zinc ion binding"/>
    <property type="evidence" value="ECO:0007669"/>
    <property type="project" value="UniProtKB-KW"/>
</dbReference>
<keyword evidence="2 4" id="KW-0863">Zinc-finger</keyword>
<keyword evidence="1" id="KW-0479">Metal-binding</keyword>
<comment type="caution">
    <text evidence="6">The sequence shown here is derived from an EMBL/GenBank/DDBJ whole genome shotgun (WGS) entry which is preliminary data.</text>
</comment>
<dbReference type="OrthoDB" id="3800401at2759"/>
<evidence type="ECO:0000256" key="2">
    <source>
        <dbReference type="ARBA" id="ARBA00022771"/>
    </source>
</evidence>
<reference evidence="6 7" key="1">
    <citation type="submission" date="2016-07" db="EMBL/GenBank/DDBJ databases">
        <title>Pervasive Adenine N6-methylation of Active Genes in Fungi.</title>
        <authorList>
            <consortium name="DOE Joint Genome Institute"/>
            <person name="Mondo S.J."/>
            <person name="Dannebaum R.O."/>
            <person name="Kuo R.C."/>
            <person name="Labutti K."/>
            <person name="Haridas S."/>
            <person name="Kuo A."/>
            <person name="Salamov A."/>
            <person name="Ahrendt S.R."/>
            <person name="Lipzen A."/>
            <person name="Sullivan W."/>
            <person name="Andreopoulos W.B."/>
            <person name="Clum A."/>
            <person name="Lindquist E."/>
            <person name="Daum C."/>
            <person name="Ramamoorthy G.K."/>
            <person name="Gryganskyi A."/>
            <person name="Culley D."/>
            <person name="Magnuson J.K."/>
            <person name="James T.Y."/>
            <person name="O'Malley M.A."/>
            <person name="Stajich J.E."/>
            <person name="Spatafora J.W."/>
            <person name="Visel A."/>
            <person name="Grigoriev I.V."/>
        </authorList>
    </citation>
    <scope>NUCLEOTIDE SEQUENCE [LARGE SCALE GENOMIC DNA]</scope>
    <source>
        <strain evidence="6 7">CBS 115471</strain>
    </source>
</reference>
<gene>
    <name evidence="6" type="ORF">BCR34DRAFT_445844</name>
</gene>
<dbReference type="PANTHER" id="PTHR45969">
    <property type="entry name" value="RING ZINC FINGER PROTEIN-RELATED"/>
    <property type="match status" value="1"/>
</dbReference>
<name>A0A1Y1YDB9_9PLEO</name>